<organism evidence="2 3">
    <name type="scientific">Candidatus Methanodesulfokora washburnensis</name>
    <dbReference type="NCBI Taxonomy" id="2478471"/>
    <lineage>
        <taxon>Archaea</taxon>
        <taxon>Thermoproteota</taxon>
        <taxon>Candidatus Korarchaeia</taxon>
        <taxon>Candidatus Korarchaeia incertae sedis</taxon>
        <taxon>Candidatus Methanodesulfokora</taxon>
    </lineage>
</organism>
<protein>
    <submittedName>
        <fullName evidence="2">Uncharacterized protein</fullName>
    </submittedName>
</protein>
<accession>A0A429GQL3</accession>
<evidence type="ECO:0000313" key="3">
    <source>
        <dbReference type="Proteomes" id="UP000277582"/>
    </source>
</evidence>
<dbReference type="EMBL" id="RCOS01000063">
    <property type="protein sequence ID" value="RSN76114.1"/>
    <property type="molecule type" value="Genomic_DNA"/>
</dbReference>
<evidence type="ECO:0000256" key="1">
    <source>
        <dbReference type="SAM" id="Coils"/>
    </source>
</evidence>
<feature type="coiled-coil region" evidence="1">
    <location>
        <begin position="84"/>
        <end position="133"/>
    </location>
</feature>
<gene>
    <name evidence="2" type="ORF">D6D85_04995</name>
</gene>
<keyword evidence="3" id="KW-1185">Reference proteome</keyword>
<evidence type="ECO:0000313" key="2">
    <source>
        <dbReference type="EMBL" id="RSN76114.1"/>
    </source>
</evidence>
<name>A0A429GQL3_9CREN</name>
<dbReference type="Proteomes" id="UP000277582">
    <property type="component" value="Unassembled WGS sequence"/>
</dbReference>
<reference evidence="2 3" key="1">
    <citation type="submission" date="2018-10" db="EMBL/GenBank/DDBJ databases">
        <title>Co-occurring genomic capacity for anaerobic methane metabolism and dissimilatory sulfite reduction discovered in the Korarchaeota.</title>
        <authorList>
            <person name="Mckay L.J."/>
            <person name="Dlakic M."/>
            <person name="Fields M.W."/>
            <person name="Delmont T.O."/>
            <person name="Eren A.M."/>
            <person name="Jay Z.J."/>
            <person name="Klingelsmith K.B."/>
            <person name="Rusch D.B."/>
            <person name="Inskeep W.P."/>
        </authorList>
    </citation>
    <scope>NUCLEOTIDE SEQUENCE [LARGE SCALE GENOMIC DNA]</scope>
    <source>
        <strain evidence="2 3">MDKW</strain>
    </source>
</reference>
<comment type="caution">
    <text evidence="2">The sequence shown here is derived from an EMBL/GenBank/DDBJ whole genome shotgun (WGS) entry which is preliminary data.</text>
</comment>
<sequence>MSEDIVSEIRRIYEDTIERKKKIDEDVKMLAYFVGKLNSLINTLKLMEKMGNEVKDDLTRAAMQGLEAKRVFLSELPERKPEDYERFSREAERINERLKAQKEAIDMLINAFKSRVEEEAERVREKIMEKKREKSH</sequence>
<keyword evidence="1" id="KW-0175">Coiled coil</keyword>
<dbReference type="RefSeq" id="WP_125670936.1">
    <property type="nucleotide sequence ID" value="NZ_RCOS01000063.1"/>
</dbReference>
<dbReference type="AlphaFoldDB" id="A0A429GQL3"/>
<proteinExistence type="predicted"/>